<accession>D3RYP3</accession>
<proteinExistence type="predicted"/>
<organism evidence="1 2">
    <name type="scientific">Ferroglobus placidus (strain DSM 10642 / AEDII12DO)</name>
    <dbReference type="NCBI Taxonomy" id="589924"/>
    <lineage>
        <taxon>Archaea</taxon>
        <taxon>Methanobacteriati</taxon>
        <taxon>Methanobacteriota</taxon>
        <taxon>Archaeoglobi</taxon>
        <taxon>Archaeoglobales</taxon>
        <taxon>Archaeoglobaceae</taxon>
        <taxon>Ferroglobus</taxon>
    </lineage>
</organism>
<evidence type="ECO:0000313" key="1">
    <source>
        <dbReference type="EMBL" id="ADC65606.1"/>
    </source>
</evidence>
<dbReference type="eggNOG" id="arCOG03793">
    <property type="taxonomic scope" value="Archaea"/>
</dbReference>
<dbReference type="HOGENOM" id="CLU_102816_0_0_2"/>
<dbReference type="GeneID" id="8778974"/>
<dbReference type="STRING" id="589924.Ferp_1455"/>
<dbReference type="AlphaFoldDB" id="D3RYP3"/>
<protein>
    <submittedName>
        <fullName evidence="1">Uncharacterized protein</fullName>
    </submittedName>
</protein>
<keyword evidence="2" id="KW-1185">Reference proteome</keyword>
<gene>
    <name evidence="1" type="ordered locus">Ferp_1455</name>
</gene>
<dbReference type="RefSeq" id="WP_012965949.1">
    <property type="nucleotide sequence ID" value="NC_013849.1"/>
</dbReference>
<reference evidence="2" key="1">
    <citation type="submission" date="2010-02" db="EMBL/GenBank/DDBJ databases">
        <title>Complete sequence of Ferroglobus placidus DSM 10642.</title>
        <authorList>
            <consortium name="US DOE Joint Genome Institute"/>
            <person name="Lucas S."/>
            <person name="Copeland A."/>
            <person name="Lapidus A."/>
            <person name="Cheng J.-F."/>
            <person name="Bruce D."/>
            <person name="Goodwin L."/>
            <person name="Pitluck S."/>
            <person name="Saunders E."/>
            <person name="Brettin T."/>
            <person name="Detter J.C."/>
            <person name="Han C."/>
            <person name="Tapia R."/>
            <person name="Larimer F."/>
            <person name="Land M."/>
            <person name="Hauser L."/>
            <person name="Kyrpides N."/>
            <person name="Ivanova N."/>
            <person name="Holmes D."/>
            <person name="Lovley D."/>
            <person name="Kyrpides N."/>
            <person name="Anderson I.J."/>
            <person name="Woyke T."/>
        </authorList>
    </citation>
    <scope>NUCLEOTIDE SEQUENCE [LARGE SCALE GENOMIC DNA]</scope>
    <source>
        <strain evidence="2">DSM 10642 / AEDII12DO</strain>
    </source>
</reference>
<dbReference type="PaxDb" id="589924-Ferp_1455"/>
<dbReference type="Proteomes" id="UP000002613">
    <property type="component" value="Chromosome"/>
</dbReference>
<name>D3RYP3_FERPA</name>
<sequence>MANDVVQSNHEFDLDDVVSKLEGLRTLIVYDSKYVVRSLIFGKIIPRYADKKLFIAVYSDSMMRRLGKTYESIPDANVKRILDRAAIIKVGLNERIPFGKLHAYVDIHSEWWEDLIDELYEVGDALLIFHGFSLLPLVYGKEAWKYLMDIFDALPDEVTFVNKIASNLYGGEVKQFMERFHDVILKIRWEEEFFPVGKTYWIGVEQSIIFDVKPGYARYKLVGEDLQKVD</sequence>
<dbReference type="OrthoDB" id="51159at2157"/>
<dbReference type="KEGG" id="fpl:Ferp_1455"/>
<reference evidence="1 2" key="2">
    <citation type="journal article" date="2011" name="Stand. Genomic Sci.">
        <title>Complete genome sequence of Ferroglobus placidus AEDII12DO.</title>
        <authorList>
            <person name="Anderson I."/>
            <person name="Risso C."/>
            <person name="Holmes D."/>
            <person name="Lucas S."/>
            <person name="Copeland A."/>
            <person name="Lapidus A."/>
            <person name="Cheng J.F."/>
            <person name="Bruce D."/>
            <person name="Goodwin L."/>
            <person name="Pitluck S."/>
            <person name="Saunders E."/>
            <person name="Brettin T."/>
            <person name="Detter J.C."/>
            <person name="Han C."/>
            <person name="Tapia R."/>
            <person name="Larimer F."/>
            <person name="Land M."/>
            <person name="Hauser L."/>
            <person name="Woyke T."/>
            <person name="Lovley D."/>
            <person name="Kyrpides N."/>
            <person name="Ivanova N."/>
        </authorList>
    </citation>
    <scope>NUCLEOTIDE SEQUENCE [LARGE SCALE GENOMIC DNA]</scope>
    <source>
        <strain evidence="2">DSM 10642 / AEDII12DO</strain>
    </source>
</reference>
<dbReference type="EMBL" id="CP001899">
    <property type="protein sequence ID" value="ADC65606.1"/>
    <property type="molecule type" value="Genomic_DNA"/>
</dbReference>
<evidence type="ECO:0000313" key="2">
    <source>
        <dbReference type="Proteomes" id="UP000002613"/>
    </source>
</evidence>